<evidence type="ECO:0000313" key="1">
    <source>
        <dbReference type="EMBL" id="KAK8201921.1"/>
    </source>
</evidence>
<sequence length="248" mass="27355">MIRRRSCTWIRSRASSDCVTVWRACDPLREDTVSVLWSQTLQTIRASLLSGPSPFGHFSGCVFFGSSDGSKHFLCPVGLGNCGVFPVDSDNMLRLHSCGGFRFSKLLCDGRLVGFASIRQTSWQASTPVRRQKSRNRCVISIIYNEDCVMCLVLDAHFSYLHFCHSDRGDCLGGSHLTLPLAVVPLQRRMQHNQLRDTLPHKHAPSVGIDRDGIQSTPDSLIPPIQACVTTALDAGNPGTFDLHGGER</sequence>
<dbReference type="Proteomes" id="UP001320706">
    <property type="component" value="Unassembled WGS sequence"/>
</dbReference>
<gene>
    <name evidence="1" type="ORF">M8818_005446</name>
</gene>
<reference evidence="1" key="1">
    <citation type="submission" date="2024-02" db="EMBL/GenBank/DDBJ databases">
        <title>Metagenome Assembled Genome of Zalaria obscura JY119.</title>
        <authorList>
            <person name="Vighnesh L."/>
            <person name="Jagadeeshwari U."/>
            <person name="Venkata Ramana C."/>
            <person name="Sasikala C."/>
        </authorList>
    </citation>
    <scope>NUCLEOTIDE SEQUENCE</scope>
    <source>
        <strain evidence="1">JY119</strain>
    </source>
</reference>
<name>A0ACC3S7Y7_9PEZI</name>
<protein>
    <submittedName>
        <fullName evidence="1">Uncharacterized protein</fullName>
    </submittedName>
</protein>
<accession>A0ACC3S7Y7</accession>
<comment type="caution">
    <text evidence="1">The sequence shown here is derived from an EMBL/GenBank/DDBJ whole genome shotgun (WGS) entry which is preliminary data.</text>
</comment>
<proteinExistence type="predicted"/>
<evidence type="ECO:0000313" key="2">
    <source>
        <dbReference type="Proteomes" id="UP001320706"/>
    </source>
</evidence>
<keyword evidence="2" id="KW-1185">Reference proteome</keyword>
<organism evidence="1 2">
    <name type="scientific">Zalaria obscura</name>
    <dbReference type="NCBI Taxonomy" id="2024903"/>
    <lineage>
        <taxon>Eukaryota</taxon>
        <taxon>Fungi</taxon>
        <taxon>Dikarya</taxon>
        <taxon>Ascomycota</taxon>
        <taxon>Pezizomycotina</taxon>
        <taxon>Dothideomycetes</taxon>
        <taxon>Dothideomycetidae</taxon>
        <taxon>Dothideales</taxon>
        <taxon>Zalariaceae</taxon>
        <taxon>Zalaria</taxon>
    </lineage>
</organism>
<dbReference type="EMBL" id="JAMKPW020000033">
    <property type="protein sequence ID" value="KAK8201921.1"/>
    <property type="molecule type" value="Genomic_DNA"/>
</dbReference>